<accession>A0ABT5ZUV3</accession>
<comment type="similarity">
    <text evidence="1">Belongs to the universal stress protein A family.</text>
</comment>
<dbReference type="InterPro" id="IPR006015">
    <property type="entry name" value="Universal_stress_UspA"/>
</dbReference>
<proteinExistence type="inferred from homology"/>
<dbReference type="RefSeq" id="WP_276096496.1">
    <property type="nucleotide sequence ID" value="NZ_JARJBC010000028.1"/>
</dbReference>
<feature type="domain" description="UspA" evidence="2">
    <location>
        <begin position="10"/>
        <end position="147"/>
    </location>
</feature>
<dbReference type="InterPro" id="IPR006016">
    <property type="entry name" value="UspA"/>
</dbReference>
<dbReference type="Proteomes" id="UP001216579">
    <property type="component" value="Unassembled WGS sequence"/>
</dbReference>
<dbReference type="SUPFAM" id="SSF52402">
    <property type="entry name" value="Adenine nucleotide alpha hydrolases-like"/>
    <property type="match status" value="1"/>
</dbReference>
<comment type="caution">
    <text evidence="3">The sequence shown here is derived from an EMBL/GenBank/DDBJ whole genome shotgun (WGS) entry which is preliminary data.</text>
</comment>
<evidence type="ECO:0000313" key="3">
    <source>
        <dbReference type="EMBL" id="MDF3293608.1"/>
    </source>
</evidence>
<dbReference type="CDD" id="cd00293">
    <property type="entry name" value="USP-like"/>
    <property type="match status" value="1"/>
</dbReference>
<dbReference type="Pfam" id="PF00582">
    <property type="entry name" value="Usp"/>
    <property type="match status" value="1"/>
</dbReference>
<name>A0ABT5ZUV3_9ACTN</name>
<organism evidence="3 4">
    <name type="scientific">Streptomyces silvisoli</name>
    <dbReference type="NCBI Taxonomy" id="3034235"/>
    <lineage>
        <taxon>Bacteria</taxon>
        <taxon>Bacillati</taxon>
        <taxon>Actinomycetota</taxon>
        <taxon>Actinomycetes</taxon>
        <taxon>Kitasatosporales</taxon>
        <taxon>Streptomycetaceae</taxon>
        <taxon>Streptomyces</taxon>
    </lineage>
</organism>
<dbReference type="Gene3D" id="3.40.50.620">
    <property type="entry name" value="HUPs"/>
    <property type="match status" value="1"/>
</dbReference>
<dbReference type="PANTHER" id="PTHR46553">
    <property type="entry name" value="ADENINE NUCLEOTIDE ALPHA HYDROLASES-LIKE SUPERFAMILY PROTEIN"/>
    <property type="match status" value="1"/>
</dbReference>
<dbReference type="PANTHER" id="PTHR46553:SF3">
    <property type="entry name" value="ADENINE NUCLEOTIDE ALPHA HYDROLASES-LIKE SUPERFAMILY PROTEIN"/>
    <property type="match status" value="1"/>
</dbReference>
<reference evidence="3 4" key="1">
    <citation type="submission" date="2023-03" db="EMBL/GenBank/DDBJ databases">
        <title>Draft genome sequence of Streptomyces sp. RB6PN23 isolated from peat swamp forest in Thailand.</title>
        <authorList>
            <person name="Klaysubun C."/>
            <person name="Duangmal K."/>
        </authorList>
    </citation>
    <scope>NUCLEOTIDE SEQUENCE [LARGE SCALE GENOMIC DNA]</scope>
    <source>
        <strain evidence="3 4">RB6PN23</strain>
    </source>
</reference>
<evidence type="ECO:0000256" key="1">
    <source>
        <dbReference type="ARBA" id="ARBA00008791"/>
    </source>
</evidence>
<dbReference type="InterPro" id="IPR014729">
    <property type="entry name" value="Rossmann-like_a/b/a_fold"/>
</dbReference>
<sequence length="151" mass="15726">MSKSHGETARIVVGVDGSTSSKEALRWAVRQAELTHGIVEAVIAWDIPLAYASFGWLPPDAKALDLEGIAEQILADAIKEAVGPEPPVEIRTTVEHGNPSNVLLRAADGASLLVVGSRGHGGFAEALLGSVGQHCTQHAPCPVVIVRGRVG</sequence>
<gene>
    <name evidence="3" type="ORF">P3G67_31215</name>
</gene>
<protein>
    <submittedName>
        <fullName evidence="3">Universal stress protein</fullName>
    </submittedName>
</protein>
<evidence type="ECO:0000259" key="2">
    <source>
        <dbReference type="Pfam" id="PF00582"/>
    </source>
</evidence>
<dbReference type="EMBL" id="JARJBC010000028">
    <property type="protein sequence ID" value="MDF3293608.1"/>
    <property type="molecule type" value="Genomic_DNA"/>
</dbReference>
<evidence type="ECO:0000313" key="4">
    <source>
        <dbReference type="Proteomes" id="UP001216579"/>
    </source>
</evidence>
<dbReference type="PRINTS" id="PR01438">
    <property type="entry name" value="UNVRSLSTRESS"/>
</dbReference>
<keyword evidence="4" id="KW-1185">Reference proteome</keyword>